<feature type="domain" description="Gcp-like" evidence="1">
    <location>
        <begin position="34"/>
        <end position="103"/>
    </location>
</feature>
<evidence type="ECO:0000313" key="3">
    <source>
        <dbReference type="Proteomes" id="UP001325140"/>
    </source>
</evidence>
<dbReference type="SUPFAM" id="SSF53067">
    <property type="entry name" value="Actin-like ATPase domain"/>
    <property type="match status" value="1"/>
</dbReference>
<evidence type="ECO:0000313" key="2">
    <source>
        <dbReference type="EMBL" id="WPX97849.1"/>
    </source>
</evidence>
<dbReference type="Pfam" id="PF00814">
    <property type="entry name" value="TsaD"/>
    <property type="match status" value="1"/>
</dbReference>
<accession>A0ABZ0UQ70</accession>
<dbReference type="Proteomes" id="UP001325140">
    <property type="component" value="Chromosome"/>
</dbReference>
<name>A0ABZ0UQ70_9RICK</name>
<reference evidence="2" key="1">
    <citation type="submission" date="2022-10" db="EMBL/GenBank/DDBJ databases">
        <title>Host association and intracellularity evolved multiple times independently in the Rickettsiales.</title>
        <authorList>
            <person name="Castelli M."/>
            <person name="Nardi T."/>
            <person name="Gammuto L."/>
            <person name="Bellinzona G."/>
            <person name="Sabaneyeva E."/>
            <person name="Potekhin A."/>
            <person name="Serra V."/>
            <person name="Petroni G."/>
            <person name="Sassera D."/>
        </authorList>
    </citation>
    <scope>NUCLEOTIDE SEQUENCE [LARGE SCALE GENOMIC DNA]</scope>
    <source>
        <strain evidence="2">US_Bl 11III1</strain>
    </source>
</reference>
<gene>
    <name evidence="2" type="ORF">Fokcrypt_00372</name>
</gene>
<dbReference type="InterPro" id="IPR043129">
    <property type="entry name" value="ATPase_NBD"/>
</dbReference>
<dbReference type="EMBL" id="CP110343">
    <property type="protein sequence ID" value="WPX97849.1"/>
    <property type="molecule type" value="Genomic_DNA"/>
</dbReference>
<keyword evidence="3" id="KW-1185">Reference proteome</keyword>
<protein>
    <submittedName>
        <fullName evidence="2">Glycoprotease family protein</fullName>
    </submittedName>
</protein>
<evidence type="ECO:0000259" key="1">
    <source>
        <dbReference type="Pfam" id="PF00814"/>
    </source>
</evidence>
<organism evidence="2 3">
    <name type="scientific">Candidatus Fokinia crypta</name>
    <dbReference type="NCBI Taxonomy" id="1920990"/>
    <lineage>
        <taxon>Bacteria</taxon>
        <taxon>Pseudomonadati</taxon>
        <taxon>Pseudomonadota</taxon>
        <taxon>Alphaproteobacteria</taxon>
        <taxon>Rickettsiales</taxon>
        <taxon>Candidatus Midichloriaceae</taxon>
        <taxon>Candidatus Fokinia</taxon>
    </lineage>
</organism>
<dbReference type="Gene3D" id="3.30.420.40">
    <property type="match status" value="1"/>
</dbReference>
<dbReference type="RefSeq" id="WP_323722496.1">
    <property type="nucleotide sequence ID" value="NZ_CP110343.1"/>
</dbReference>
<sequence>MLFIDTTSGSTSIAVMTESGDIFSYYDGEKNMQVERIAKLTTTVLEKASLSLNQIKYIGCNTGPGSFNSIRIGVSYANGILCVKSNIISIQLNTYQLCLYSIYRKMLKSAQSSPFFIGIHTDKKKVIMLLESVMPSKLIAEPYHYFDALSKIAEISIDDFIEKRSISPSVVEVLENELNTPKWEQYYLFGEKCDNMIPSSATGVALMKFMMLRCDEERHSRFFEPFYGSLPSSMKVKDS</sequence>
<dbReference type="InterPro" id="IPR000905">
    <property type="entry name" value="Gcp-like_dom"/>
</dbReference>
<proteinExistence type="predicted"/>